<sequence length="361" mass="39904">MYVTSSIIDGIYVFEKLDGIAGELWDEQLQEIKDHCDGKIEEIEQSRYMFPLIPIEANEEEDKLHRNYLMEDCQFLYHETHGISQAWSSGYSGKDVVIGMIDIGFPGIHPDSIYINISLSHDFGEYVGGRHITSMLSNDINKISDETCSFCDVGVAYKADFVDLEIGSMFNITYASATDDDTFARALVYKQSYIDIYVCEWKFNFHLNAIDIAIQSSIQSGVKKGRGGLGSIYVLPSGHAGDGFFNDTFVISVGSVVFNQIHHSDLIINSATLVSAVITESNKARKEGSSCFGPYMATGMIAGMIALTLQENHILSIRDIKQILIQSSTHLGLDFSNEFMPNGAGSSSIIGIRISKCITND</sequence>
<evidence type="ECO:0000256" key="3">
    <source>
        <dbReference type="ARBA" id="ARBA00022825"/>
    </source>
</evidence>
<evidence type="ECO:0000313" key="6">
    <source>
        <dbReference type="Proteomes" id="UP001164746"/>
    </source>
</evidence>
<dbReference type="PANTHER" id="PTHR42884">
    <property type="entry name" value="PROPROTEIN CONVERTASE SUBTILISIN/KEXIN-RELATED"/>
    <property type="match status" value="1"/>
</dbReference>
<evidence type="ECO:0000256" key="4">
    <source>
        <dbReference type="PROSITE-ProRule" id="PRU01240"/>
    </source>
</evidence>
<keyword evidence="2" id="KW-0378">Hydrolase</keyword>
<evidence type="ECO:0000313" key="5">
    <source>
        <dbReference type="EMBL" id="WAR11409.1"/>
    </source>
</evidence>
<keyword evidence="6" id="KW-1185">Reference proteome</keyword>
<dbReference type="PROSITE" id="PS51892">
    <property type="entry name" value="SUBTILASE"/>
    <property type="match status" value="1"/>
</dbReference>
<gene>
    <name evidence="5" type="ORF">MAR_025589</name>
</gene>
<protein>
    <submittedName>
        <fullName evidence="5">PCSK6-like protein</fullName>
    </submittedName>
</protein>
<keyword evidence="3" id="KW-0720">Serine protease</keyword>
<name>A0ABY7ER40_MYAAR</name>
<dbReference type="SUPFAM" id="SSF52743">
    <property type="entry name" value="Subtilisin-like"/>
    <property type="match status" value="1"/>
</dbReference>
<dbReference type="EMBL" id="CP111019">
    <property type="protein sequence ID" value="WAR11409.1"/>
    <property type="molecule type" value="Genomic_DNA"/>
</dbReference>
<comment type="similarity">
    <text evidence="4">Belongs to the peptidase S8 family.</text>
</comment>
<comment type="caution">
    <text evidence="4">Lacks conserved residue(s) required for the propagation of feature annotation.</text>
</comment>
<dbReference type="Proteomes" id="UP001164746">
    <property type="component" value="Chromosome 8"/>
</dbReference>
<dbReference type="PANTHER" id="PTHR42884:SF14">
    <property type="entry name" value="NEUROENDOCRINE CONVERTASE 1"/>
    <property type="match status" value="1"/>
</dbReference>
<accession>A0ABY7ER40</accession>
<reference evidence="5" key="1">
    <citation type="submission" date="2022-11" db="EMBL/GenBank/DDBJ databases">
        <title>Centuries of genome instability and evolution in soft-shell clam transmissible cancer (bioRxiv).</title>
        <authorList>
            <person name="Hart S.F.M."/>
            <person name="Yonemitsu M.A."/>
            <person name="Giersch R.M."/>
            <person name="Beal B.F."/>
            <person name="Arriagada G."/>
            <person name="Davis B.W."/>
            <person name="Ostrander E.A."/>
            <person name="Goff S.P."/>
            <person name="Metzger M.J."/>
        </authorList>
    </citation>
    <scope>NUCLEOTIDE SEQUENCE</scope>
    <source>
        <strain evidence="5">MELC-2E11</strain>
        <tissue evidence="5">Siphon/mantle</tissue>
    </source>
</reference>
<proteinExistence type="inferred from homology"/>
<keyword evidence="1" id="KW-0645">Protease</keyword>
<evidence type="ECO:0000256" key="2">
    <source>
        <dbReference type="ARBA" id="ARBA00022801"/>
    </source>
</evidence>
<dbReference type="InterPro" id="IPR036852">
    <property type="entry name" value="Peptidase_S8/S53_dom_sf"/>
</dbReference>
<organism evidence="5 6">
    <name type="scientific">Mya arenaria</name>
    <name type="common">Soft-shell clam</name>
    <dbReference type="NCBI Taxonomy" id="6604"/>
    <lineage>
        <taxon>Eukaryota</taxon>
        <taxon>Metazoa</taxon>
        <taxon>Spiralia</taxon>
        <taxon>Lophotrochozoa</taxon>
        <taxon>Mollusca</taxon>
        <taxon>Bivalvia</taxon>
        <taxon>Autobranchia</taxon>
        <taxon>Heteroconchia</taxon>
        <taxon>Euheterodonta</taxon>
        <taxon>Imparidentia</taxon>
        <taxon>Neoheterodontei</taxon>
        <taxon>Myida</taxon>
        <taxon>Myoidea</taxon>
        <taxon>Myidae</taxon>
        <taxon>Mya</taxon>
    </lineage>
</organism>
<evidence type="ECO:0000256" key="1">
    <source>
        <dbReference type="ARBA" id="ARBA00022670"/>
    </source>
</evidence>
<dbReference type="Gene3D" id="3.40.50.200">
    <property type="entry name" value="Peptidase S8/S53 domain"/>
    <property type="match status" value="1"/>
</dbReference>